<dbReference type="Gene3D" id="2.40.37.10">
    <property type="entry name" value="Lyase, Ornithine Decarboxylase, Chain A, domain 1"/>
    <property type="match status" value="1"/>
</dbReference>
<dbReference type="InterPro" id="IPR001608">
    <property type="entry name" value="Ala_racemase_N"/>
</dbReference>
<keyword evidence="3 4" id="KW-0413">Isomerase</keyword>
<dbReference type="OrthoDB" id="9813814at2"/>
<dbReference type="InterPro" id="IPR011079">
    <property type="entry name" value="Ala_racemase_C"/>
</dbReference>
<organism evidence="8 9">
    <name type="scientific">Candidatus Rhodoluna planktonica</name>
    <dbReference type="NCBI Taxonomy" id="535712"/>
    <lineage>
        <taxon>Bacteria</taxon>
        <taxon>Bacillati</taxon>
        <taxon>Actinomycetota</taxon>
        <taxon>Actinomycetes</taxon>
        <taxon>Micrococcales</taxon>
        <taxon>Microbacteriaceae</taxon>
        <taxon>Luna cluster</taxon>
        <taxon>Luna-1 subcluster</taxon>
        <taxon>Rhodoluna</taxon>
    </lineage>
</organism>
<gene>
    <name evidence="8" type="ORF">A4Z71_05780</name>
</gene>
<dbReference type="InterPro" id="IPR000821">
    <property type="entry name" value="Ala_racemase"/>
</dbReference>
<dbReference type="GO" id="GO:0005829">
    <property type="term" value="C:cytosol"/>
    <property type="evidence" value="ECO:0007669"/>
    <property type="project" value="TreeGrafter"/>
</dbReference>
<dbReference type="InterPro" id="IPR009006">
    <property type="entry name" value="Ala_racemase/Decarboxylase_C"/>
</dbReference>
<dbReference type="SUPFAM" id="SSF50621">
    <property type="entry name" value="Alanine racemase C-terminal domain-like"/>
    <property type="match status" value="1"/>
</dbReference>
<dbReference type="InterPro" id="IPR029066">
    <property type="entry name" value="PLP-binding_barrel"/>
</dbReference>
<dbReference type="GO" id="GO:0030632">
    <property type="term" value="P:D-alanine biosynthetic process"/>
    <property type="evidence" value="ECO:0007669"/>
    <property type="project" value="UniProtKB-UniRule"/>
</dbReference>
<proteinExistence type="inferred from homology"/>
<dbReference type="Gene3D" id="3.20.20.10">
    <property type="entry name" value="Alanine racemase"/>
    <property type="match status" value="1"/>
</dbReference>
<dbReference type="GO" id="GO:0030170">
    <property type="term" value="F:pyridoxal phosphate binding"/>
    <property type="evidence" value="ECO:0007669"/>
    <property type="project" value="UniProtKB-UniRule"/>
</dbReference>
<dbReference type="SUPFAM" id="SSF51419">
    <property type="entry name" value="PLP-binding barrel"/>
    <property type="match status" value="1"/>
</dbReference>
<accession>A0A1D9E068</accession>
<evidence type="ECO:0000256" key="6">
    <source>
        <dbReference type="PIRSR" id="PIRSR600821-52"/>
    </source>
</evidence>
<protein>
    <recommendedName>
        <fullName evidence="4">Alanine racemase</fullName>
        <ecNumber evidence="4">5.1.1.1</ecNumber>
    </recommendedName>
</protein>
<reference evidence="8 9" key="1">
    <citation type="journal article" date="2016" name="Biochim. Biophys. Acta">
        <title>Photochemical characterization of actinorhodopsin and its functional existence in the natural host.</title>
        <authorList>
            <person name="Nakamura S."/>
            <person name="Kikukawa T."/>
            <person name="Tamogami J."/>
            <person name="Kamiya M."/>
            <person name="Aizawa T."/>
            <person name="Hahn M.W."/>
            <person name="Ihara K."/>
            <person name="Kamo N."/>
            <person name="Demura M."/>
        </authorList>
    </citation>
    <scope>NUCLEOTIDE SEQUENCE [LARGE SCALE GENOMIC DNA]</scope>
    <source>
        <strain evidence="8 9">MWH-Dar1</strain>
    </source>
</reference>
<feature type="active site" description="Proton acceptor; specific for L-alanine" evidence="4">
    <location>
        <position position="260"/>
    </location>
</feature>
<dbReference type="Pfam" id="PF01168">
    <property type="entry name" value="Ala_racemase_N"/>
    <property type="match status" value="1"/>
</dbReference>
<dbReference type="STRING" id="535712.A4Z71_05780"/>
<keyword evidence="2 4" id="KW-0663">Pyridoxal phosphate</keyword>
<keyword evidence="9" id="KW-1185">Reference proteome</keyword>
<comment type="function">
    <text evidence="4">Catalyzes the interconversion of L-alanine and D-alanine. May also act on other amino acids.</text>
</comment>
<feature type="modified residue" description="N6-(pyridoxal phosphate)lysine" evidence="4 5">
    <location>
        <position position="32"/>
    </location>
</feature>
<feature type="domain" description="Alanine racemase C-terminal" evidence="7">
    <location>
        <begin position="239"/>
        <end position="366"/>
    </location>
</feature>
<dbReference type="GO" id="GO:0009252">
    <property type="term" value="P:peptidoglycan biosynthetic process"/>
    <property type="evidence" value="ECO:0007669"/>
    <property type="project" value="TreeGrafter"/>
</dbReference>
<evidence type="ECO:0000313" key="8">
    <source>
        <dbReference type="EMBL" id="AOY56457.1"/>
    </source>
</evidence>
<dbReference type="Proteomes" id="UP000243784">
    <property type="component" value="Chromosome"/>
</dbReference>
<dbReference type="FunFam" id="3.20.20.10:FF:000002">
    <property type="entry name" value="Alanine racemase"/>
    <property type="match status" value="1"/>
</dbReference>
<dbReference type="PANTHER" id="PTHR30511">
    <property type="entry name" value="ALANINE RACEMASE"/>
    <property type="match status" value="1"/>
</dbReference>
<evidence type="ECO:0000259" key="7">
    <source>
        <dbReference type="SMART" id="SM01005"/>
    </source>
</evidence>
<dbReference type="AlphaFoldDB" id="A0A1D9E068"/>
<dbReference type="InterPro" id="IPR020622">
    <property type="entry name" value="Ala_racemase_pyridoxalP-BS"/>
</dbReference>
<dbReference type="UniPathway" id="UPA00042">
    <property type="reaction ID" value="UER00497"/>
</dbReference>
<feature type="binding site" evidence="4 6">
    <location>
        <position position="308"/>
    </location>
    <ligand>
        <name>substrate</name>
    </ligand>
</feature>
<dbReference type="KEGG" id="rpla:A4Z71_05780"/>
<comment type="cofactor">
    <cofactor evidence="1 4 5">
        <name>pyridoxal 5'-phosphate</name>
        <dbReference type="ChEBI" id="CHEBI:597326"/>
    </cofactor>
</comment>
<dbReference type="EC" id="5.1.1.1" evidence="4"/>
<dbReference type="RefSeq" id="WP_070954961.1">
    <property type="nucleotide sequence ID" value="NZ_CP015208.1"/>
</dbReference>
<comment type="pathway">
    <text evidence="4">Amino-acid biosynthesis; D-alanine biosynthesis; D-alanine from L-alanine: step 1/1.</text>
</comment>
<feature type="binding site" evidence="4 6">
    <location>
        <position position="130"/>
    </location>
    <ligand>
        <name>substrate</name>
    </ligand>
</feature>
<dbReference type="NCBIfam" id="TIGR00492">
    <property type="entry name" value="alr"/>
    <property type="match status" value="1"/>
</dbReference>
<evidence type="ECO:0000256" key="1">
    <source>
        <dbReference type="ARBA" id="ARBA00001933"/>
    </source>
</evidence>
<dbReference type="Pfam" id="PF00842">
    <property type="entry name" value="Ala_racemase_C"/>
    <property type="match status" value="1"/>
</dbReference>
<sequence>MRELIIDLDAIAYNLSVLRERVGKSKIMGVVKANAYGHGMIPVAKKLEAAGIDYLGVADITEALQLRDAGIDLPILAWLHHPDENFVRAVDAGIEISVADNFQLEKVANAAQHLGRVARVHLKIDTGLGRNGATAELWPLLIKLARALVAEGFIQVVGIFTHLSCTSDEEDLQQIARFEAAVALAEQAELPFELRHLTASDGSIKYPQAHYEMVRIGVSLYGLSPFTDHSSADYGLRPAMSATAAVALVKRVPAQHGVSYGYLHRTQSETTLALIPIGYAEGLPRNATGNARVNIKGKNYPILGRIAMDQFVVDVGDDEVQIGDIATLFGDPAAGVPSADELAWAADTINYEIVTRMGGRFTRRYLGAVDEDLA</sequence>
<feature type="active site" description="Proton acceptor; specific for D-alanine" evidence="4">
    <location>
        <position position="32"/>
    </location>
</feature>
<evidence type="ECO:0000256" key="3">
    <source>
        <dbReference type="ARBA" id="ARBA00023235"/>
    </source>
</evidence>
<evidence type="ECO:0000256" key="2">
    <source>
        <dbReference type="ARBA" id="ARBA00022898"/>
    </source>
</evidence>
<evidence type="ECO:0000313" key="9">
    <source>
        <dbReference type="Proteomes" id="UP000243784"/>
    </source>
</evidence>
<evidence type="ECO:0000256" key="5">
    <source>
        <dbReference type="PIRSR" id="PIRSR600821-50"/>
    </source>
</evidence>
<dbReference type="CDD" id="cd00430">
    <property type="entry name" value="PLPDE_III_AR"/>
    <property type="match status" value="1"/>
</dbReference>
<dbReference type="PROSITE" id="PS00395">
    <property type="entry name" value="ALANINE_RACEMASE"/>
    <property type="match status" value="1"/>
</dbReference>
<comment type="catalytic activity">
    <reaction evidence="4">
        <text>L-alanine = D-alanine</text>
        <dbReference type="Rhea" id="RHEA:20249"/>
        <dbReference type="ChEBI" id="CHEBI:57416"/>
        <dbReference type="ChEBI" id="CHEBI:57972"/>
        <dbReference type="EC" id="5.1.1.1"/>
    </reaction>
</comment>
<dbReference type="GO" id="GO:0008784">
    <property type="term" value="F:alanine racemase activity"/>
    <property type="evidence" value="ECO:0007669"/>
    <property type="project" value="UniProtKB-UniRule"/>
</dbReference>
<dbReference type="HAMAP" id="MF_01201">
    <property type="entry name" value="Ala_racemase"/>
    <property type="match status" value="1"/>
</dbReference>
<evidence type="ECO:0000256" key="4">
    <source>
        <dbReference type="HAMAP-Rule" id="MF_01201"/>
    </source>
</evidence>
<name>A0A1D9E068_9MICO</name>
<dbReference type="SMART" id="SM01005">
    <property type="entry name" value="Ala_racemase_C"/>
    <property type="match status" value="1"/>
</dbReference>
<dbReference type="EMBL" id="CP015208">
    <property type="protein sequence ID" value="AOY56457.1"/>
    <property type="molecule type" value="Genomic_DNA"/>
</dbReference>
<comment type="similarity">
    <text evidence="4">Belongs to the alanine racemase family.</text>
</comment>
<dbReference type="PANTHER" id="PTHR30511:SF0">
    <property type="entry name" value="ALANINE RACEMASE, CATABOLIC-RELATED"/>
    <property type="match status" value="1"/>
</dbReference>
<dbReference type="PRINTS" id="PR00992">
    <property type="entry name" value="ALARACEMASE"/>
</dbReference>